<dbReference type="Proteomes" id="UP000183447">
    <property type="component" value="Unassembled WGS sequence"/>
</dbReference>
<dbReference type="PROSITE" id="PS50928">
    <property type="entry name" value="ABC_TM1"/>
    <property type="match status" value="1"/>
</dbReference>
<keyword evidence="4 9" id="KW-0812">Transmembrane</keyword>
<evidence type="ECO:0000256" key="9">
    <source>
        <dbReference type="RuleBase" id="RU363032"/>
    </source>
</evidence>
<dbReference type="STRING" id="665118.SAMN02983003_2833"/>
<dbReference type="GO" id="GO:0055085">
    <property type="term" value="P:transmembrane transport"/>
    <property type="evidence" value="ECO:0007669"/>
    <property type="project" value="InterPro"/>
</dbReference>
<dbReference type="Pfam" id="PF00528">
    <property type="entry name" value="BPD_transp_1"/>
    <property type="match status" value="1"/>
</dbReference>
<comment type="subcellular location">
    <subcellularLocation>
        <location evidence="1 9">Cell membrane</location>
        <topology evidence="1 9">Multi-pass membrane protein</topology>
    </subcellularLocation>
</comment>
<feature type="transmembrane region" description="Helical" evidence="9">
    <location>
        <begin position="274"/>
        <end position="300"/>
    </location>
</feature>
<evidence type="ECO:0000256" key="6">
    <source>
        <dbReference type="ARBA" id="ARBA00022927"/>
    </source>
</evidence>
<dbReference type="RefSeq" id="WP_177282543.1">
    <property type="nucleotide sequence ID" value="NZ_FPKU01000002.1"/>
</dbReference>
<name>A0A1K2I013_9HYPH</name>
<feature type="transmembrane region" description="Helical" evidence="9">
    <location>
        <begin position="110"/>
        <end position="137"/>
    </location>
</feature>
<evidence type="ECO:0000313" key="11">
    <source>
        <dbReference type="EMBL" id="SFZ85665.1"/>
    </source>
</evidence>
<gene>
    <name evidence="11" type="ORF">SAMN02983003_2833</name>
</gene>
<comment type="similarity">
    <text evidence="9">Belongs to the binding-protein-dependent transport system permease family.</text>
</comment>
<evidence type="ECO:0000256" key="1">
    <source>
        <dbReference type="ARBA" id="ARBA00004651"/>
    </source>
</evidence>
<evidence type="ECO:0000256" key="3">
    <source>
        <dbReference type="ARBA" id="ARBA00022475"/>
    </source>
</evidence>
<dbReference type="EMBL" id="FPKU01000002">
    <property type="protein sequence ID" value="SFZ85665.1"/>
    <property type="molecule type" value="Genomic_DNA"/>
</dbReference>
<accession>A0A1K2I013</accession>
<keyword evidence="2 9" id="KW-0813">Transport</keyword>
<keyword evidence="12" id="KW-1185">Reference proteome</keyword>
<dbReference type="PANTHER" id="PTHR43386:SF1">
    <property type="entry name" value="D,D-DIPEPTIDE TRANSPORT SYSTEM PERMEASE PROTEIN DDPC-RELATED"/>
    <property type="match status" value="1"/>
</dbReference>
<feature type="domain" description="ABC transmembrane type-1" evidence="10">
    <location>
        <begin position="108"/>
        <end position="297"/>
    </location>
</feature>
<evidence type="ECO:0000259" key="10">
    <source>
        <dbReference type="PROSITE" id="PS50928"/>
    </source>
</evidence>
<dbReference type="GO" id="GO:0005886">
    <property type="term" value="C:plasma membrane"/>
    <property type="evidence" value="ECO:0007669"/>
    <property type="project" value="UniProtKB-SubCell"/>
</dbReference>
<dbReference type="AlphaFoldDB" id="A0A1K2I013"/>
<reference evidence="11 12" key="1">
    <citation type="submission" date="2016-11" db="EMBL/GenBank/DDBJ databases">
        <authorList>
            <person name="Jaros S."/>
            <person name="Januszkiewicz K."/>
            <person name="Wedrychowicz H."/>
        </authorList>
    </citation>
    <scope>NUCLEOTIDE SEQUENCE [LARGE SCALE GENOMIC DNA]</scope>
    <source>
        <strain evidence="11 12">ATCC 23634</strain>
    </source>
</reference>
<dbReference type="CDD" id="cd06261">
    <property type="entry name" value="TM_PBP2"/>
    <property type="match status" value="1"/>
</dbReference>
<dbReference type="Gene3D" id="1.10.3720.10">
    <property type="entry name" value="MetI-like"/>
    <property type="match status" value="1"/>
</dbReference>
<keyword evidence="6" id="KW-0653">Protein transport</keyword>
<sequence>MSQTDTASVPVDLSALEAEPAPGRRPPGMLALLVADRIALFAALFLVLITLAALSADLMVRWGVLIDPLTQNLLGRNKPPMFASKLGLHLLGTDQLGRDLLARLIFGARISLGVGAVTIVISGLIGVTLGLIAGYRGGRVDDFIMRLVDIQMGFPQMLLALIIIYAAGPSVTNLILVLALTRWMAIARVTRATTLSLRQSLFVEAAQSLGAGHLRIVLLHILPNLSSTLLILVSLEFGRVMLSEAGLSFLGMGIQPPDASWGLMLSQGRSYLGTAWWLVTFPGLAIALTTLATNLLAGWARSVNDPIYRKRLLAARRPR</sequence>
<dbReference type="SUPFAM" id="SSF161098">
    <property type="entry name" value="MetI-like"/>
    <property type="match status" value="1"/>
</dbReference>
<proteinExistence type="inferred from homology"/>
<keyword evidence="5" id="KW-0571">Peptide transport</keyword>
<dbReference type="GO" id="GO:0015833">
    <property type="term" value="P:peptide transport"/>
    <property type="evidence" value="ECO:0007669"/>
    <property type="project" value="UniProtKB-KW"/>
</dbReference>
<keyword evidence="7 9" id="KW-1133">Transmembrane helix</keyword>
<keyword evidence="8 9" id="KW-0472">Membrane</keyword>
<dbReference type="InterPro" id="IPR050366">
    <property type="entry name" value="BP-dependent_transpt_permease"/>
</dbReference>
<evidence type="ECO:0000256" key="5">
    <source>
        <dbReference type="ARBA" id="ARBA00022856"/>
    </source>
</evidence>
<organism evidence="11 12">
    <name type="scientific">Devosia enhydra</name>
    <dbReference type="NCBI Taxonomy" id="665118"/>
    <lineage>
        <taxon>Bacteria</taxon>
        <taxon>Pseudomonadati</taxon>
        <taxon>Pseudomonadota</taxon>
        <taxon>Alphaproteobacteria</taxon>
        <taxon>Hyphomicrobiales</taxon>
        <taxon>Devosiaceae</taxon>
        <taxon>Devosia</taxon>
    </lineage>
</organism>
<evidence type="ECO:0000313" key="12">
    <source>
        <dbReference type="Proteomes" id="UP000183447"/>
    </source>
</evidence>
<feature type="transmembrane region" description="Helical" evidence="9">
    <location>
        <begin position="38"/>
        <end position="60"/>
    </location>
</feature>
<evidence type="ECO:0000256" key="7">
    <source>
        <dbReference type="ARBA" id="ARBA00022989"/>
    </source>
</evidence>
<feature type="transmembrane region" description="Helical" evidence="9">
    <location>
        <begin position="157"/>
        <end position="181"/>
    </location>
</feature>
<evidence type="ECO:0000256" key="2">
    <source>
        <dbReference type="ARBA" id="ARBA00022448"/>
    </source>
</evidence>
<dbReference type="InterPro" id="IPR035906">
    <property type="entry name" value="MetI-like_sf"/>
</dbReference>
<evidence type="ECO:0000256" key="4">
    <source>
        <dbReference type="ARBA" id="ARBA00022692"/>
    </source>
</evidence>
<dbReference type="GO" id="GO:0015031">
    <property type="term" value="P:protein transport"/>
    <property type="evidence" value="ECO:0007669"/>
    <property type="project" value="UniProtKB-KW"/>
</dbReference>
<dbReference type="InterPro" id="IPR000515">
    <property type="entry name" value="MetI-like"/>
</dbReference>
<evidence type="ECO:0000256" key="8">
    <source>
        <dbReference type="ARBA" id="ARBA00023136"/>
    </source>
</evidence>
<keyword evidence="3" id="KW-1003">Cell membrane</keyword>
<dbReference type="PANTHER" id="PTHR43386">
    <property type="entry name" value="OLIGOPEPTIDE TRANSPORT SYSTEM PERMEASE PROTEIN APPC"/>
    <property type="match status" value="1"/>
</dbReference>
<protein>
    <submittedName>
        <fullName evidence="11">Peptide/nickel transport system permease protein</fullName>
    </submittedName>
</protein>